<dbReference type="EMBL" id="JACJQH010000026">
    <property type="protein sequence ID" value="MBD2197294.1"/>
    <property type="molecule type" value="Genomic_DNA"/>
</dbReference>
<keyword evidence="2" id="KW-1185">Reference proteome</keyword>
<comment type="caution">
    <text evidence="1">The sequence shown here is derived from an EMBL/GenBank/DDBJ whole genome shotgun (WGS) entry which is preliminary data.</text>
</comment>
<evidence type="ECO:0000313" key="2">
    <source>
        <dbReference type="Proteomes" id="UP000658514"/>
    </source>
</evidence>
<organism evidence="1 2">
    <name type="scientific">Calothrix parietina FACHB-288</name>
    <dbReference type="NCBI Taxonomy" id="2692896"/>
    <lineage>
        <taxon>Bacteria</taxon>
        <taxon>Bacillati</taxon>
        <taxon>Cyanobacteriota</taxon>
        <taxon>Cyanophyceae</taxon>
        <taxon>Nostocales</taxon>
        <taxon>Calotrichaceae</taxon>
        <taxon>Calothrix</taxon>
    </lineage>
</organism>
<gene>
    <name evidence="1" type="ORF">H6G24_17595</name>
</gene>
<accession>A0ABR8ABM6</accession>
<evidence type="ECO:0000313" key="1">
    <source>
        <dbReference type="EMBL" id="MBD2197294.1"/>
    </source>
</evidence>
<reference evidence="1 2" key="1">
    <citation type="journal article" date="2020" name="ISME J.">
        <title>Comparative genomics reveals insights into cyanobacterial evolution and habitat adaptation.</title>
        <authorList>
            <person name="Chen M.Y."/>
            <person name="Teng W.K."/>
            <person name="Zhao L."/>
            <person name="Hu C.X."/>
            <person name="Zhou Y.K."/>
            <person name="Han B.P."/>
            <person name="Song L.R."/>
            <person name="Shu W.S."/>
        </authorList>
    </citation>
    <scope>NUCLEOTIDE SEQUENCE [LARGE SCALE GENOMIC DNA]</scope>
    <source>
        <strain evidence="1 2">FACHB-288</strain>
    </source>
</reference>
<dbReference type="RefSeq" id="WP_190544085.1">
    <property type="nucleotide sequence ID" value="NZ_CAWPNO010000058.1"/>
</dbReference>
<protein>
    <submittedName>
        <fullName evidence="1">Uncharacterized protein</fullName>
    </submittedName>
</protein>
<sequence length="131" mass="14952">MDNWQKDLIDIIETVAEEVEQFFLGMSDMVDAFLELTEEITEQVQTTIATEVDQYLQDLAEPMFEAYWELEDVVTDLDPGFPYSVEATAEKNPACIGCIHYHGQAYGGNLLVCAMHPHGWDDNNCPDWEQD</sequence>
<proteinExistence type="predicted"/>
<name>A0ABR8ABM6_9CYAN</name>
<dbReference type="Proteomes" id="UP000658514">
    <property type="component" value="Unassembled WGS sequence"/>
</dbReference>